<proteinExistence type="predicted"/>
<evidence type="ECO:0000313" key="2">
    <source>
        <dbReference type="EMBL" id="KAH7166599.1"/>
    </source>
</evidence>
<dbReference type="AlphaFoldDB" id="A0A9P9JKV2"/>
<dbReference type="Proteomes" id="UP000738349">
    <property type="component" value="Unassembled WGS sequence"/>
</dbReference>
<reference evidence="2" key="1">
    <citation type="journal article" date="2021" name="Nat. Commun.">
        <title>Genetic determinants of endophytism in the Arabidopsis root mycobiome.</title>
        <authorList>
            <person name="Mesny F."/>
            <person name="Miyauchi S."/>
            <person name="Thiergart T."/>
            <person name="Pickel B."/>
            <person name="Atanasova L."/>
            <person name="Karlsson M."/>
            <person name="Huettel B."/>
            <person name="Barry K.W."/>
            <person name="Haridas S."/>
            <person name="Chen C."/>
            <person name="Bauer D."/>
            <person name="Andreopoulos W."/>
            <person name="Pangilinan J."/>
            <person name="LaButti K."/>
            <person name="Riley R."/>
            <person name="Lipzen A."/>
            <person name="Clum A."/>
            <person name="Drula E."/>
            <person name="Henrissat B."/>
            <person name="Kohler A."/>
            <person name="Grigoriev I.V."/>
            <person name="Martin F.M."/>
            <person name="Hacquard S."/>
        </authorList>
    </citation>
    <scope>NUCLEOTIDE SEQUENCE</scope>
    <source>
        <strain evidence="2">MPI-CAGE-AT-0147</strain>
    </source>
</reference>
<keyword evidence="3" id="KW-1185">Reference proteome</keyword>
<name>A0A9P9JKV2_9HYPO</name>
<comment type="caution">
    <text evidence="2">The sequence shown here is derived from an EMBL/GenBank/DDBJ whole genome shotgun (WGS) entry which is preliminary data.</text>
</comment>
<organism evidence="2 3">
    <name type="scientific">Dactylonectria macrodidyma</name>
    <dbReference type="NCBI Taxonomy" id="307937"/>
    <lineage>
        <taxon>Eukaryota</taxon>
        <taxon>Fungi</taxon>
        <taxon>Dikarya</taxon>
        <taxon>Ascomycota</taxon>
        <taxon>Pezizomycotina</taxon>
        <taxon>Sordariomycetes</taxon>
        <taxon>Hypocreomycetidae</taxon>
        <taxon>Hypocreales</taxon>
        <taxon>Nectriaceae</taxon>
        <taxon>Dactylonectria</taxon>
    </lineage>
</organism>
<gene>
    <name evidence="2" type="ORF">EDB81DRAFT_755224</name>
</gene>
<accession>A0A9P9JKV2</accession>
<protein>
    <submittedName>
        <fullName evidence="2">Uncharacterized protein</fullName>
    </submittedName>
</protein>
<sequence>MPVYQWSVVATFAMGIAIVIARDWQPWKQSSLEATYPNEDNTRLCLKPNETAEASFELDALFPDGSLEWDLDFVEGLNGMTKGGNGGCDGVFGKLCADGFIEALRKQLSAYRSVSFTNLSCPEPVLGAAFHQTKRIAFEMEADEESFIQHSGNASWAYTTYPHANTLEEERNKTAFTIVVQYPCIEELDNWNEAPREERFTQDDFGIQLACIMHHKTNKGQDLGSKESSSDDSLSTGQNESE</sequence>
<dbReference type="EMBL" id="JAGMUV010000003">
    <property type="protein sequence ID" value="KAH7166599.1"/>
    <property type="molecule type" value="Genomic_DNA"/>
</dbReference>
<feature type="region of interest" description="Disordered" evidence="1">
    <location>
        <begin position="218"/>
        <end position="242"/>
    </location>
</feature>
<evidence type="ECO:0000256" key="1">
    <source>
        <dbReference type="SAM" id="MobiDB-lite"/>
    </source>
</evidence>
<evidence type="ECO:0000313" key="3">
    <source>
        <dbReference type="Proteomes" id="UP000738349"/>
    </source>
</evidence>